<dbReference type="Proteomes" id="UP000178820">
    <property type="component" value="Unassembled WGS sequence"/>
</dbReference>
<proteinExistence type="predicted"/>
<name>A0A1G2I370_9BACT</name>
<dbReference type="AlphaFoldDB" id="A0A1G2I370"/>
<evidence type="ECO:0000313" key="3">
    <source>
        <dbReference type="Proteomes" id="UP000178820"/>
    </source>
</evidence>
<reference evidence="2 3" key="1">
    <citation type="journal article" date="2016" name="Nat. Commun.">
        <title>Thousands of microbial genomes shed light on interconnected biogeochemical processes in an aquifer system.</title>
        <authorList>
            <person name="Anantharaman K."/>
            <person name="Brown C.T."/>
            <person name="Hug L.A."/>
            <person name="Sharon I."/>
            <person name="Castelle C.J."/>
            <person name="Probst A.J."/>
            <person name="Thomas B.C."/>
            <person name="Singh A."/>
            <person name="Wilkins M.J."/>
            <person name="Karaoz U."/>
            <person name="Brodie E.L."/>
            <person name="Williams K.H."/>
            <person name="Hubbard S.S."/>
            <person name="Banfield J.F."/>
        </authorList>
    </citation>
    <scope>NUCLEOTIDE SEQUENCE [LARGE SCALE GENOMIC DNA]</scope>
</reference>
<dbReference type="EMBL" id="MHOT01000013">
    <property type="protein sequence ID" value="OGZ69272.1"/>
    <property type="molecule type" value="Genomic_DNA"/>
</dbReference>
<evidence type="ECO:0000313" key="2">
    <source>
        <dbReference type="EMBL" id="OGZ69272.1"/>
    </source>
</evidence>
<protein>
    <submittedName>
        <fullName evidence="2">Uncharacterized protein</fullName>
    </submittedName>
</protein>
<dbReference type="STRING" id="1802207.A3D44_01110"/>
<comment type="caution">
    <text evidence="2">The sequence shown here is derived from an EMBL/GenBank/DDBJ whole genome shotgun (WGS) entry which is preliminary data.</text>
</comment>
<sequence length="242" mass="27250">MVGGSPNAKLAPMGGRHEPNSKKEKIMKTFPLFLDTILRSTELRNEAAMSAATTVNLLRLVIDHTAACDARSQLDRLVGPTVSMPRFSGEALQTTGARAVVQELCTRLEGELRNEFDRLVKDEIPGTHQGFLGILRTDGRQLWITAVRIYQSYDYPTDRENPDRTVVDFWAPADALAVCLDHNWIRALRAWQEGSGIISHASLHGLAVEFEHDSRKWDILIDRVKREYEARMEAEDVVPLDD</sequence>
<feature type="region of interest" description="Disordered" evidence="1">
    <location>
        <begin position="1"/>
        <end position="22"/>
    </location>
</feature>
<gene>
    <name evidence="2" type="ORF">A3D44_01110</name>
</gene>
<organism evidence="2 3">
    <name type="scientific">Candidatus Staskawiczbacteria bacterium RIFCSPHIGHO2_02_FULL_42_22</name>
    <dbReference type="NCBI Taxonomy" id="1802207"/>
    <lineage>
        <taxon>Bacteria</taxon>
        <taxon>Candidatus Staskawicziibacteriota</taxon>
    </lineage>
</organism>
<evidence type="ECO:0000256" key="1">
    <source>
        <dbReference type="SAM" id="MobiDB-lite"/>
    </source>
</evidence>
<accession>A0A1G2I370</accession>